<gene>
    <name evidence="6 8" type="primary">rnpA</name>
    <name evidence="8" type="ORF">FPE01S_01_18690</name>
</gene>
<dbReference type="NCBIfam" id="TIGR00188">
    <property type="entry name" value="rnpA"/>
    <property type="match status" value="1"/>
</dbReference>
<dbReference type="HAMAP" id="MF_00227">
    <property type="entry name" value="RNase_P"/>
    <property type="match status" value="1"/>
</dbReference>
<comment type="function">
    <text evidence="6">RNaseP catalyzes the removal of the 5'-leader sequence from pre-tRNA to produce the mature 5'-terminus. It can also cleave other RNA substrates such as 4.5S RNA. The protein component plays an auxiliary but essential role in vivo by binding to the 5'-leader sequence and broadening the substrate specificity of the ribozyme.</text>
</comment>
<evidence type="ECO:0000256" key="2">
    <source>
        <dbReference type="ARBA" id="ARBA00022722"/>
    </source>
</evidence>
<dbReference type="InterPro" id="IPR000100">
    <property type="entry name" value="RNase_P"/>
</dbReference>
<dbReference type="GO" id="GO:0001682">
    <property type="term" value="P:tRNA 5'-leader removal"/>
    <property type="evidence" value="ECO:0007669"/>
    <property type="project" value="UniProtKB-UniRule"/>
</dbReference>
<keyword evidence="5 6" id="KW-0694">RNA-binding</keyword>
<organism evidence="8 9">
    <name type="scientific">Flavihumibacter petaseus NBRC 106054</name>
    <dbReference type="NCBI Taxonomy" id="1220578"/>
    <lineage>
        <taxon>Bacteria</taxon>
        <taxon>Pseudomonadati</taxon>
        <taxon>Bacteroidota</taxon>
        <taxon>Chitinophagia</taxon>
        <taxon>Chitinophagales</taxon>
        <taxon>Chitinophagaceae</taxon>
        <taxon>Flavihumibacter</taxon>
    </lineage>
</organism>
<evidence type="ECO:0000256" key="4">
    <source>
        <dbReference type="ARBA" id="ARBA00022801"/>
    </source>
</evidence>
<evidence type="ECO:0000256" key="3">
    <source>
        <dbReference type="ARBA" id="ARBA00022759"/>
    </source>
</evidence>
<keyword evidence="2 6" id="KW-0540">Nuclease</keyword>
<keyword evidence="4 6" id="KW-0378">Hydrolase</keyword>
<dbReference type="STRING" id="1220578.FPE01S_01_18690"/>
<dbReference type="EMBL" id="BBWV01000001">
    <property type="protein sequence ID" value="GAO42851.1"/>
    <property type="molecule type" value="Genomic_DNA"/>
</dbReference>
<dbReference type="SUPFAM" id="SSF54211">
    <property type="entry name" value="Ribosomal protein S5 domain 2-like"/>
    <property type="match status" value="1"/>
</dbReference>
<evidence type="ECO:0000256" key="7">
    <source>
        <dbReference type="NCBIfam" id="TIGR00188"/>
    </source>
</evidence>
<keyword evidence="1 6" id="KW-0819">tRNA processing</keyword>
<dbReference type="InterPro" id="IPR014721">
    <property type="entry name" value="Ribsml_uS5_D2-typ_fold_subgr"/>
</dbReference>
<comment type="similarity">
    <text evidence="6">Belongs to the RnpA family.</text>
</comment>
<dbReference type="GO" id="GO:0000049">
    <property type="term" value="F:tRNA binding"/>
    <property type="evidence" value="ECO:0007669"/>
    <property type="project" value="UniProtKB-UniRule"/>
</dbReference>
<comment type="caution">
    <text evidence="8">The sequence shown here is derived from an EMBL/GenBank/DDBJ whole genome shotgun (WGS) entry which is preliminary data.</text>
</comment>
<dbReference type="RefSeq" id="WP_052955651.1">
    <property type="nucleotide sequence ID" value="NZ_BBWV01000001.1"/>
</dbReference>
<evidence type="ECO:0000313" key="8">
    <source>
        <dbReference type="EMBL" id="GAO42851.1"/>
    </source>
</evidence>
<evidence type="ECO:0000256" key="6">
    <source>
        <dbReference type="HAMAP-Rule" id="MF_00227"/>
    </source>
</evidence>
<protein>
    <recommendedName>
        <fullName evidence="6 7">Ribonuclease P protein component</fullName>
        <shortName evidence="6">RNase P protein</shortName>
        <shortName evidence="6">RNaseP protein</shortName>
        <ecNumber evidence="6 7">3.1.26.5</ecNumber>
    </recommendedName>
    <alternativeName>
        <fullName evidence="6">Protein C5</fullName>
    </alternativeName>
</protein>
<sequence length="137" mass="16099">MFYTKLIPINRLTLGRSQRLKHRKLIDSLFEKGVRFNVTPYRVYFLLRKEVPAAEAGALFGTGVGKRYFKRAVDRNRIKRICREAFRRQQLDLINHLKLNNMQLQVFFIYTAREMPEQESCHVAVQAALKKISNSPT</sequence>
<reference evidence="8 9" key="1">
    <citation type="submission" date="2015-04" db="EMBL/GenBank/DDBJ databases">
        <title>Whole genome shotgun sequence of Flavihumibacter petaseus NBRC 106054.</title>
        <authorList>
            <person name="Miyazawa S."/>
            <person name="Hosoyama A."/>
            <person name="Hashimoto M."/>
            <person name="Noguchi M."/>
            <person name="Tsuchikane K."/>
            <person name="Ohji S."/>
            <person name="Yamazoe A."/>
            <person name="Ichikawa N."/>
            <person name="Kimura A."/>
            <person name="Fujita N."/>
        </authorList>
    </citation>
    <scope>NUCLEOTIDE SEQUENCE [LARGE SCALE GENOMIC DNA]</scope>
    <source>
        <strain evidence="8 9">NBRC 106054</strain>
    </source>
</reference>
<dbReference type="AlphaFoldDB" id="A0A0E9MZM3"/>
<dbReference type="InterPro" id="IPR020568">
    <property type="entry name" value="Ribosomal_Su5_D2-typ_SF"/>
</dbReference>
<comment type="subunit">
    <text evidence="6">Consists of a catalytic RNA component (M1 or rnpB) and a protein subunit.</text>
</comment>
<dbReference type="Gene3D" id="3.30.230.10">
    <property type="match status" value="1"/>
</dbReference>
<evidence type="ECO:0000256" key="5">
    <source>
        <dbReference type="ARBA" id="ARBA00022884"/>
    </source>
</evidence>
<comment type="catalytic activity">
    <reaction evidence="6">
        <text>Endonucleolytic cleavage of RNA, removing 5'-extranucleotides from tRNA precursor.</text>
        <dbReference type="EC" id="3.1.26.5"/>
    </reaction>
</comment>
<evidence type="ECO:0000256" key="1">
    <source>
        <dbReference type="ARBA" id="ARBA00022694"/>
    </source>
</evidence>
<keyword evidence="9" id="KW-1185">Reference proteome</keyword>
<name>A0A0E9MZM3_9BACT</name>
<dbReference type="Proteomes" id="UP000033121">
    <property type="component" value="Unassembled WGS sequence"/>
</dbReference>
<keyword evidence="3 6" id="KW-0255">Endonuclease</keyword>
<evidence type="ECO:0000313" key="9">
    <source>
        <dbReference type="Proteomes" id="UP000033121"/>
    </source>
</evidence>
<accession>A0A0E9MZM3</accession>
<proteinExistence type="inferred from homology"/>
<dbReference type="GO" id="GO:0004526">
    <property type="term" value="F:ribonuclease P activity"/>
    <property type="evidence" value="ECO:0007669"/>
    <property type="project" value="UniProtKB-UniRule"/>
</dbReference>
<dbReference type="EC" id="3.1.26.5" evidence="6 7"/>
<dbReference type="Pfam" id="PF00825">
    <property type="entry name" value="Ribonuclease_P"/>
    <property type="match status" value="1"/>
</dbReference>